<dbReference type="CDD" id="cd02908">
    <property type="entry name" value="Macro_OAADPr_deacetylase"/>
    <property type="match status" value="1"/>
</dbReference>
<dbReference type="RefSeq" id="WP_207600530.1">
    <property type="nucleotide sequence ID" value="NZ_JAFNJU010000011.1"/>
</dbReference>
<keyword evidence="3" id="KW-1185">Reference proteome</keyword>
<accession>A0A939HCV9</accession>
<organism evidence="2 3">
    <name type="scientific">Proteiniclasticum aestuarii</name>
    <dbReference type="NCBI Taxonomy" id="2817862"/>
    <lineage>
        <taxon>Bacteria</taxon>
        <taxon>Bacillati</taxon>
        <taxon>Bacillota</taxon>
        <taxon>Clostridia</taxon>
        <taxon>Eubacteriales</taxon>
        <taxon>Clostridiaceae</taxon>
        <taxon>Proteiniclasticum</taxon>
    </lineage>
</organism>
<dbReference type="GO" id="GO:0003677">
    <property type="term" value="F:DNA binding"/>
    <property type="evidence" value="ECO:0007669"/>
    <property type="project" value="InterPro"/>
</dbReference>
<evidence type="ECO:0000259" key="1">
    <source>
        <dbReference type="PROSITE" id="PS51154"/>
    </source>
</evidence>
<reference evidence="2" key="1">
    <citation type="submission" date="2021-03" db="EMBL/GenBank/DDBJ databases">
        <title>Proteiniclasticum marinus sp. nov., isolated from tidal flat sediment.</title>
        <authorList>
            <person name="Namirimu T."/>
            <person name="Yang J.-A."/>
            <person name="Yang S.-H."/>
            <person name="Kim Y.-J."/>
            <person name="Kwon K.K."/>
        </authorList>
    </citation>
    <scope>NUCLEOTIDE SEQUENCE</scope>
    <source>
        <strain evidence="2">SCR006</strain>
    </source>
</reference>
<dbReference type="Pfam" id="PF01661">
    <property type="entry name" value="Macro"/>
    <property type="match status" value="1"/>
</dbReference>
<dbReference type="InterPro" id="IPR043472">
    <property type="entry name" value="Macro_dom-like"/>
</dbReference>
<evidence type="ECO:0000313" key="3">
    <source>
        <dbReference type="Proteomes" id="UP000664218"/>
    </source>
</evidence>
<dbReference type="SUPFAM" id="SSF47413">
    <property type="entry name" value="lambda repressor-like DNA-binding domains"/>
    <property type="match status" value="1"/>
</dbReference>
<dbReference type="EMBL" id="JAFNJU010000011">
    <property type="protein sequence ID" value="MBO1266005.1"/>
    <property type="molecule type" value="Genomic_DNA"/>
</dbReference>
<dbReference type="InterPro" id="IPR010982">
    <property type="entry name" value="Lambda_DNA-bd_dom_sf"/>
</dbReference>
<dbReference type="Gene3D" id="3.40.220.10">
    <property type="entry name" value="Leucine Aminopeptidase, subunit E, domain 1"/>
    <property type="match status" value="1"/>
</dbReference>
<gene>
    <name evidence="2" type="ORF">J3A84_13280</name>
</gene>
<dbReference type="SMART" id="SM00506">
    <property type="entry name" value="A1pp"/>
    <property type="match status" value="1"/>
</dbReference>
<dbReference type="PROSITE" id="PS51154">
    <property type="entry name" value="MACRO"/>
    <property type="match status" value="1"/>
</dbReference>
<protein>
    <submittedName>
        <fullName evidence="2">Macro domain-containing protein</fullName>
    </submittedName>
</protein>
<dbReference type="AlphaFoldDB" id="A0A939HCV9"/>
<dbReference type="PANTHER" id="PTHR11106">
    <property type="entry name" value="GANGLIOSIDE INDUCED DIFFERENTIATION ASSOCIATED PROTEIN 2-RELATED"/>
    <property type="match status" value="1"/>
</dbReference>
<proteinExistence type="predicted"/>
<evidence type="ECO:0000313" key="2">
    <source>
        <dbReference type="EMBL" id="MBO1266005.1"/>
    </source>
</evidence>
<dbReference type="SUPFAM" id="SSF52949">
    <property type="entry name" value="Macro domain-like"/>
    <property type="match status" value="1"/>
</dbReference>
<dbReference type="InterPro" id="IPR002589">
    <property type="entry name" value="Macro_dom"/>
</dbReference>
<dbReference type="PANTHER" id="PTHR11106:SF27">
    <property type="entry name" value="MACRO DOMAIN-CONTAINING PROTEIN"/>
    <property type="match status" value="1"/>
</dbReference>
<feature type="domain" description="Macro" evidence="1">
    <location>
        <begin position="1"/>
        <end position="168"/>
    </location>
</feature>
<dbReference type="Proteomes" id="UP000664218">
    <property type="component" value="Unassembled WGS sequence"/>
</dbReference>
<name>A0A939HCV9_9CLOT</name>
<comment type="caution">
    <text evidence="2">The sequence shown here is derived from an EMBL/GenBank/DDBJ whole genome shotgun (WGS) entry which is preliminary data.</text>
</comment>
<sequence>MPLKIVQGDLTEMKVDAIVNAANTTLKMGGGVCGAIFLKAGPEELQKECDAIHMCPVGSAVMTKGYRLKAKHIIHAVGPIWQGGHHQEEEMLKSAYESALKLAESHHLESVAFPLISSGIYGYPKEEALRVAREAITDFLENSDLLVYVVIYDQRSLKISAERRSSLEKYILEYYEHEQRRGLVRRKWESDDRYLDSAMETPSLSIEEATESISLEDYFDKMEETFSERLLKLIDEKGYTDAQIYKKANITRQHFSKIRVDKDYQPRKNTAISFAIALELNLKEALDLLGCAGYTLSHSSMFDTIIEYFFVTKNYDIFEINEILFAKKVHTLD</sequence>